<evidence type="ECO:0000256" key="2">
    <source>
        <dbReference type="ARBA" id="ARBA00022679"/>
    </source>
</evidence>
<dbReference type="Proteomes" id="UP000603317">
    <property type="component" value="Unassembled WGS sequence"/>
</dbReference>
<dbReference type="EMBL" id="BMID01000001">
    <property type="protein sequence ID" value="GGA12009.1"/>
    <property type="molecule type" value="Genomic_DNA"/>
</dbReference>
<sequence length="268" mass="30620">MADVEPATTSGAKPDRASPDQCVEAMGYAVYNEDLALIPLRRPCSTIQTISPISYGNATRDETYRDAMQQADYLCLDGVYFGLASVVLDGKTMKPNQGPDIFYHFMERLQAKKGRVFFLGASPATLKKMEERTHRDYPDIEVGSYSPPFKPEFTDEDNDAMIAAVNAFKPDVVFLGMTAPKQEKWGYLHRDRLDASIVAAVGGVFDWYAGNRKEIHWFWWKIYMAWLIRTIDRPELLKRYPQIAKFFWHLMLARVGIKKHPDPNPNRG</sequence>
<evidence type="ECO:0000313" key="3">
    <source>
        <dbReference type="EMBL" id="GGA12009.1"/>
    </source>
</evidence>
<keyword evidence="1" id="KW-0328">Glycosyltransferase</keyword>
<accession>A0ABQ1FI60</accession>
<dbReference type="RefSeq" id="WP_188642863.1">
    <property type="nucleotide sequence ID" value="NZ_BMID01000001.1"/>
</dbReference>
<dbReference type="Pfam" id="PF03808">
    <property type="entry name" value="Glyco_tran_WecG"/>
    <property type="match status" value="1"/>
</dbReference>
<name>A0ABQ1FI60_9SPHN</name>
<keyword evidence="4" id="KW-1185">Reference proteome</keyword>
<comment type="caution">
    <text evidence="3">The sequence shown here is derived from an EMBL/GenBank/DDBJ whole genome shotgun (WGS) entry which is preliminary data.</text>
</comment>
<gene>
    <name evidence="3" type="ORF">GCM10010923_23410</name>
</gene>
<dbReference type="CDD" id="cd06533">
    <property type="entry name" value="Glyco_transf_WecG_TagA"/>
    <property type="match status" value="1"/>
</dbReference>
<dbReference type="PANTHER" id="PTHR34136:SF1">
    <property type="entry name" value="UDP-N-ACETYL-D-MANNOSAMINURONIC ACID TRANSFERASE"/>
    <property type="match status" value="1"/>
</dbReference>
<keyword evidence="2" id="KW-0808">Transferase</keyword>
<dbReference type="InterPro" id="IPR004629">
    <property type="entry name" value="WecG_TagA_CpsF"/>
</dbReference>
<evidence type="ECO:0000256" key="1">
    <source>
        <dbReference type="ARBA" id="ARBA00022676"/>
    </source>
</evidence>
<proteinExistence type="predicted"/>
<organism evidence="3 4">
    <name type="scientific">Blastomonas marina</name>
    <dbReference type="NCBI Taxonomy" id="1867408"/>
    <lineage>
        <taxon>Bacteria</taxon>
        <taxon>Pseudomonadati</taxon>
        <taxon>Pseudomonadota</taxon>
        <taxon>Alphaproteobacteria</taxon>
        <taxon>Sphingomonadales</taxon>
        <taxon>Sphingomonadaceae</taxon>
        <taxon>Blastomonas</taxon>
    </lineage>
</organism>
<reference evidence="4" key="1">
    <citation type="journal article" date="2019" name="Int. J. Syst. Evol. Microbiol.">
        <title>The Global Catalogue of Microorganisms (GCM) 10K type strain sequencing project: providing services to taxonomists for standard genome sequencing and annotation.</title>
        <authorList>
            <consortium name="The Broad Institute Genomics Platform"/>
            <consortium name="The Broad Institute Genome Sequencing Center for Infectious Disease"/>
            <person name="Wu L."/>
            <person name="Ma J."/>
        </authorList>
    </citation>
    <scope>NUCLEOTIDE SEQUENCE [LARGE SCALE GENOMIC DNA]</scope>
    <source>
        <strain evidence="4">CGMCC 1.15297</strain>
    </source>
</reference>
<dbReference type="NCBIfam" id="TIGR00696">
    <property type="entry name" value="wecG_tagA_cpsF"/>
    <property type="match status" value="1"/>
</dbReference>
<dbReference type="PANTHER" id="PTHR34136">
    <property type="match status" value="1"/>
</dbReference>
<protein>
    <submittedName>
        <fullName evidence="3">Beta-1,4-N-acetyl- mannosaminyltransferase</fullName>
    </submittedName>
</protein>
<evidence type="ECO:0000313" key="4">
    <source>
        <dbReference type="Proteomes" id="UP000603317"/>
    </source>
</evidence>